<dbReference type="Proteomes" id="UP000228920">
    <property type="component" value="Unassembled WGS sequence"/>
</dbReference>
<dbReference type="Pfam" id="PF08245">
    <property type="entry name" value="Mur_ligase_M"/>
    <property type="match status" value="1"/>
</dbReference>
<dbReference type="InterPro" id="IPR013221">
    <property type="entry name" value="Mur_ligase_cen"/>
</dbReference>
<comment type="caution">
    <text evidence="3">The sequence shown here is derived from an EMBL/GenBank/DDBJ whole genome shotgun (WGS) entry which is preliminary data.</text>
</comment>
<organism evidence="3 4">
    <name type="scientific">candidate division WWE3 bacterium CG_4_10_14_0_2_um_filter_41_14</name>
    <dbReference type="NCBI Taxonomy" id="1975072"/>
    <lineage>
        <taxon>Bacteria</taxon>
        <taxon>Katanobacteria</taxon>
    </lineage>
</organism>
<gene>
    <name evidence="3" type="ORF">COY32_04470</name>
</gene>
<dbReference type="EMBL" id="PFNL01000117">
    <property type="protein sequence ID" value="PIZ45951.1"/>
    <property type="molecule type" value="Genomic_DNA"/>
</dbReference>
<dbReference type="GO" id="GO:0016881">
    <property type="term" value="F:acid-amino acid ligase activity"/>
    <property type="evidence" value="ECO:0007669"/>
    <property type="project" value="InterPro"/>
</dbReference>
<dbReference type="InterPro" id="IPR036565">
    <property type="entry name" value="Mur-like_cat_sf"/>
</dbReference>
<dbReference type="GO" id="GO:0005524">
    <property type="term" value="F:ATP binding"/>
    <property type="evidence" value="ECO:0007669"/>
    <property type="project" value="InterPro"/>
</dbReference>
<dbReference type="Pfam" id="PF02875">
    <property type="entry name" value="Mur_ligase_C"/>
    <property type="match status" value="1"/>
</dbReference>
<dbReference type="PANTHER" id="PTHR23135">
    <property type="entry name" value="MUR LIGASE FAMILY MEMBER"/>
    <property type="match status" value="1"/>
</dbReference>
<name>A0A2M7TI15_UNCKA</name>
<dbReference type="InterPro" id="IPR004101">
    <property type="entry name" value="Mur_ligase_C"/>
</dbReference>
<reference evidence="4" key="1">
    <citation type="submission" date="2017-09" db="EMBL/GenBank/DDBJ databases">
        <title>Depth-based differentiation of microbial function through sediment-hosted aquifers and enrichment of novel symbionts in the deep terrestrial subsurface.</title>
        <authorList>
            <person name="Probst A.J."/>
            <person name="Ladd B."/>
            <person name="Jarett J.K."/>
            <person name="Geller-Mcgrath D.E."/>
            <person name="Sieber C.M.K."/>
            <person name="Emerson J.B."/>
            <person name="Anantharaman K."/>
            <person name="Thomas B.C."/>
            <person name="Malmstrom R."/>
            <person name="Stieglmeier M."/>
            <person name="Klingl A."/>
            <person name="Woyke T."/>
            <person name="Ryan C.M."/>
            <person name="Banfield J.F."/>
        </authorList>
    </citation>
    <scope>NUCLEOTIDE SEQUENCE [LARGE SCALE GENOMIC DNA]</scope>
</reference>
<dbReference type="SUPFAM" id="SSF53623">
    <property type="entry name" value="MurD-like peptide ligases, catalytic domain"/>
    <property type="match status" value="1"/>
</dbReference>
<dbReference type="SUPFAM" id="SSF53244">
    <property type="entry name" value="MurD-like peptide ligases, peptide-binding domain"/>
    <property type="match status" value="1"/>
</dbReference>
<dbReference type="InterPro" id="IPR036615">
    <property type="entry name" value="Mur_ligase_C_dom_sf"/>
</dbReference>
<dbReference type="PANTHER" id="PTHR23135:SF4">
    <property type="entry name" value="UDP-N-ACETYLMURAMOYL-L-ALANYL-D-GLUTAMATE--2,6-DIAMINOPIMELATE LIGASE MURE HOMOLOG, CHLOROPLASTIC"/>
    <property type="match status" value="1"/>
</dbReference>
<evidence type="ECO:0000313" key="3">
    <source>
        <dbReference type="EMBL" id="PIZ45951.1"/>
    </source>
</evidence>
<evidence type="ECO:0000313" key="4">
    <source>
        <dbReference type="Proteomes" id="UP000228920"/>
    </source>
</evidence>
<evidence type="ECO:0008006" key="5">
    <source>
        <dbReference type="Google" id="ProtNLM"/>
    </source>
</evidence>
<evidence type="ECO:0000259" key="2">
    <source>
        <dbReference type="Pfam" id="PF08245"/>
    </source>
</evidence>
<dbReference type="Gene3D" id="3.90.190.20">
    <property type="entry name" value="Mur ligase, C-terminal domain"/>
    <property type="match status" value="1"/>
</dbReference>
<accession>A0A2M7TI15</accession>
<evidence type="ECO:0000259" key="1">
    <source>
        <dbReference type="Pfam" id="PF02875"/>
    </source>
</evidence>
<feature type="domain" description="Mur ligase central" evidence="2">
    <location>
        <begin position="32"/>
        <end position="150"/>
    </location>
</feature>
<feature type="domain" description="Mur ligase C-terminal" evidence="1">
    <location>
        <begin position="211"/>
        <end position="344"/>
    </location>
</feature>
<sequence>MKFIKNIIHVIESVIANVYFGFPSRKLTVIGITGTDGKTTTANYTHSIFTAAGIHTGLISTISAKFGDKEIDTGFHVTSPSGWNVQRILREMVNEGITHVVLEVTSHAISQHRFWGITFDVTALTNITPEHLDYHKNFESYKNTKLSFIQVGRKQFMSDDCKDSLLEGVSINLVGDYNRSNARLAACIANALGISRQYIKQGVESLTQLSGRMETVHKGVFRVMVDFAHTPNALEHALTSARKFVEGNGRLIVVFGSAGQRDTSKRASMGSTSSTYADIQVITAEDPRSEHVIDICSQIAAGIESIGGKKDKTYYVEPDRFKAIEFAITKLAHQGDVVIITGKGHEKSMNLDGKTETPWSDQETVKTILKEATF</sequence>
<protein>
    <recommendedName>
        <fullName evidence="5">UDP-N-acetylmuramoyl-L-alanyl-D-glutamate--2, 6-diaminopimelate ligase</fullName>
    </recommendedName>
</protein>
<dbReference type="AlphaFoldDB" id="A0A2M7TI15"/>
<dbReference type="Gene3D" id="3.40.1190.10">
    <property type="entry name" value="Mur-like, catalytic domain"/>
    <property type="match status" value="2"/>
</dbReference>
<proteinExistence type="predicted"/>